<keyword evidence="5 7" id="KW-1133">Transmembrane helix</keyword>
<dbReference type="GO" id="GO:0015099">
    <property type="term" value="F:nickel cation transmembrane transporter activity"/>
    <property type="evidence" value="ECO:0007669"/>
    <property type="project" value="UniProtKB-UniRule"/>
</dbReference>
<dbReference type="AlphaFoldDB" id="C1A5F2"/>
<reference evidence="9" key="1">
    <citation type="submission" date="2006-03" db="EMBL/GenBank/DDBJ databases">
        <title>Complete genome sequence of Gemmatimonas aurantiaca T-27 that represents a novel phylum Gemmatimonadetes.</title>
        <authorList>
            <person name="Takasaki K."/>
            <person name="Ichikawa N."/>
            <person name="Miura H."/>
            <person name="Matsushita S."/>
            <person name="Watanabe Y."/>
            <person name="Oguchi A."/>
            <person name="Ankai A."/>
            <person name="Yashiro I."/>
            <person name="Takahashi M."/>
            <person name="Terui Y."/>
            <person name="Fukui S."/>
            <person name="Yokoyama H."/>
            <person name="Tanikawa S."/>
            <person name="Hanada S."/>
            <person name="Kamagata Y."/>
            <person name="Fujita N."/>
        </authorList>
    </citation>
    <scope>NUCLEOTIDE SEQUENCE [LARGE SCALE GENOMIC DNA]</scope>
    <source>
        <strain evidence="9">T-27 / DSM 14586 / JCM 11422 / NBRC 100505</strain>
    </source>
</reference>
<dbReference type="KEGG" id="gau:GAU_0420"/>
<comment type="similarity">
    <text evidence="7">Belongs to the NiCoT transporter (TC 2.A.52) family.</text>
</comment>
<comment type="subcellular location">
    <subcellularLocation>
        <location evidence="7">Cell membrane</location>
        <topology evidence="7">Multi-pass membrane protein</topology>
    </subcellularLocation>
    <subcellularLocation>
        <location evidence="1">Endomembrane system</location>
        <topology evidence="1">Multi-pass membrane protein</topology>
    </subcellularLocation>
</comment>
<dbReference type="OrthoDB" id="9811044at2"/>
<dbReference type="GO" id="GO:0012505">
    <property type="term" value="C:endomembrane system"/>
    <property type="evidence" value="ECO:0007669"/>
    <property type="project" value="UniProtKB-SubCell"/>
</dbReference>
<gene>
    <name evidence="8" type="ordered locus">GAU_0420</name>
</gene>
<dbReference type="RefSeq" id="WP_012681910.1">
    <property type="nucleotide sequence ID" value="NC_012489.1"/>
</dbReference>
<evidence type="ECO:0000256" key="1">
    <source>
        <dbReference type="ARBA" id="ARBA00004127"/>
    </source>
</evidence>
<feature type="transmembrane region" description="Helical" evidence="7">
    <location>
        <begin position="75"/>
        <end position="97"/>
    </location>
</feature>
<feature type="transmembrane region" description="Helical" evidence="7">
    <location>
        <begin position="44"/>
        <end position="68"/>
    </location>
</feature>
<evidence type="ECO:0000256" key="6">
    <source>
        <dbReference type="ARBA" id="ARBA00023136"/>
    </source>
</evidence>
<feature type="transmembrane region" description="Helical" evidence="7">
    <location>
        <begin position="135"/>
        <end position="158"/>
    </location>
</feature>
<name>C1A5F2_GEMAT</name>
<dbReference type="HOGENOM" id="CLU_053247_2_1_0"/>
<evidence type="ECO:0000256" key="5">
    <source>
        <dbReference type="ARBA" id="ARBA00022989"/>
    </source>
</evidence>
<evidence type="ECO:0000256" key="4">
    <source>
        <dbReference type="ARBA" id="ARBA00022692"/>
    </source>
</evidence>
<keyword evidence="2 7" id="KW-0813">Transport</keyword>
<keyword evidence="3" id="KW-0533">Nickel</keyword>
<dbReference type="InterPro" id="IPR011541">
    <property type="entry name" value="Ni/Co_transpt_high_affinity"/>
</dbReference>
<evidence type="ECO:0000256" key="2">
    <source>
        <dbReference type="ARBA" id="ARBA00022448"/>
    </source>
</evidence>
<dbReference type="PANTHER" id="PTHR33876:SF4">
    <property type="entry name" value="CHLOROPLAST PROTEIN FOR GROWTH AND FERTILITY 2"/>
    <property type="match status" value="1"/>
</dbReference>
<evidence type="ECO:0000313" key="9">
    <source>
        <dbReference type="Proteomes" id="UP000002209"/>
    </source>
</evidence>
<keyword evidence="9" id="KW-1185">Reference proteome</keyword>
<dbReference type="EMBL" id="AP009153">
    <property type="protein sequence ID" value="BAH37462.1"/>
    <property type="molecule type" value="Genomic_DNA"/>
</dbReference>
<dbReference type="STRING" id="379066.GAU_0420"/>
<dbReference type="Pfam" id="PF03824">
    <property type="entry name" value="NicO"/>
    <property type="match status" value="1"/>
</dbReference>
<evidence type="ECO:0000313" key="8">
    <source>
        <dbReference type="EMBL" id="BAH37462.1"/>
    </source>
</evidence>
<evidence type="ECO:0000256" key="3">
    <source>
        <dbReference type="ARBA" id="ARBA00022596"/>
    </source>
</evidence>
<organism evidence="8 9">
    <name type="scientific">Gemmatimonas aurantiaca (strain DSM 14586 / JCM 11422 / NBRC 100505 / T-27)</name>
    <dbReference type="NCBI Taxonomy" id="379066"/>
    <lineage>
        <taxon>Bacteria</taxon>
        <taxon>Pseudomonadati</taxon>
        <taxon>Gemmatimonadota</taxon>
        <taxon>Gemmatimonadia</taxon>
        <taxon>Gemmatimonadales</taxon>
        <taxon>Gemmatimonadaceae</taxon>
        <taxon>Gemmatimonas</taxon>
    </lineage>
</organism>
<keyword evidence="6 7" id="KW-0472">Membrane</keyword>
<evidence type="ECO:0000256" key="7">
    <source>
        <dbReference type="RuleBase" id="RU362101"/>
    </source>
</evidence>
<dbReference type="eggNOG" id="COG2215">
    <property type="taxonomic scope" value="Bacteria"/>
</dbReference>
<keyword evidence="4 7" id="KW-0812">Transmembrane</keyword>
<proteinExistence type="inferred from homology"/>
<sequence length="227" mass="23503">MISLLLSAIGVGFLVGFRHAFEPDHLAAVTTLATHDGGLRRAARLGVSWGVGHTLSVGLVALVLIALGVQVPDRFYATAELGVALMLLVLGVGSIVAESRRHRSSQGRPHRLAHDQMAHHHHVAVGSGFKAQLRALGFGVLHGLAGSGAVIVLIIAAAPSARDRTFYLLAFGVGTVAGMSLVSALSGATTSVVGRRHATAVHYLRLGAAMLSVVVGLMLGGGVIREW</sequence>
<feature type="transmembrane region" description="Helical" evidence="7">
    <location>
        <begin position="206"/>
        <end position="224"/>
    </location>
</feature>
<dbReference type="PANTHER" id="PTHR33876">
    <property type="entry name" value="UNNAMED PRODUCT"/>
    <property type="match status" value="1"/>
</dbReference>
<feature type="transmembrane region" description="Helical" evidence="7">
    <location>
        <begin position="165"/>
        <end position="186"/>
    </location>
</feature>
<dbReference type="InterPro" id="IPR052776">
    <property type="entry name" value="Chloro_ReproSupport/MetalTrans"/>
</dbReference>
<dbReference type="Proteomes" id="UP000002209">
    <property type="component" value="Chromosome"/>
</dbReference>
<accession>C1A5F2</accession>
<dbReference type="GO" id="GO:0005886">
    <property type="term" value="C:plasma membrane"/>
    <property type="evidence" value="ECO:0007669"/>
    <property type="project" value="UniProtKB-SubCell"/>
</dbReference>
<protein>
    <recommendedName>
        <fullName evidence="7">Nickel/cobalt efflux system</fullName>
    </recommendedName>
</protein>